<protein>
    <submittedName>
        <fullName evidence="1">Uncharacterized protein</fullName>
    </submittedName>
</protein>
<dbReference type="Proteomes" id="UP000823842">
    <property type="component" value="Unassembled WGS sequence"/>
</dbReference>
<accession>A0A9D2RWV6</accession>
<organism evidence="1 2">
    <name type="scientific">Candidatus Blautia faecavium</name>
    <dbReference type="NCBI Taxonomy" id="2838487"/>
    <lineage>
        <taxon>Bacteria</taxon>
        <taxon>Bacillati</taxon>
        <taxon>Bacillota</taxon>
        <taxon>Clostridia</taxon>
        <taxon>Lachnospirales</taxon>
        <taxon>Lachnospiraceae</taxon>
        <taxon>Blautia</taxon>
    </lineage>
</organism>
<name>A0A9D2RWV6_9FIRM</name>
<dbReference type="EMBL" id="DWYZ01000165">
    <property type="protein sequence ID" value="HJB28904.1"/>
    <property type="molecule type" value="Genomic_DNA"/>
</dbReference>
<reference evidence="1" key="1">
    <citation type="journal article" date="2021" name="PeerJ">
        <title>Extensive microbial diversity within the chicken gut microbiome revealed by metagenomics and culture.</title>
        <authorList>
            <person name="Gilroy R."/>
            <person name="Ravi A."/>
            <person name="Getino M."/>
            <person name="Pursley I."/>
            <person name="Horton D.L."/>
            <person name="Alikhan N.F."/>
            <person name="Baker D."/>
            <person name="Gharbi K."/>
            <person name="Hall N."/>
            <person name="Watson M."/>
            <person name="Adriaenssens E.M."/>
            <person name="Foster-Nyarko E."/>
            <person name="Jarju S."/>
            <person name="Secka A."/>
            <person name="Antonio M."/>
            <person name="Oren A."/>
            <person name="Chaudhuri R.R."/>
            <person name="La Ragione R."/>
            <person name="Hildebrand F."/>
            <person name="Pallen M.J."/>
        </authorList>
    </citation>
    <scope>NUCLEOTIDE SEQUENCE</scope>
    <source>
        <strain evidence="1">ChiSjej1B19-5720</strain>
    </source>
</reference>
<gene>
    <name evidence="1" type="ORF">IAA06_08935</name>
</gene>
<sequence>VTEMGNLLGLKNEDENLETQIDATIKYIQAHNAEKVEIQECEILAEQDTYTYVYITYNMILDSKDEYPCISTYMVGKEEKKYYVLSPEKVTEEMSAEAAEVYAEFMKTDTYKDYTTKYDTFIKKNPGYEEKIAGKLNG</sequence>
<reference evidence="1" key="2">
    <citation type="submission" date="2021-04" db="EMBL/GenBank/DDBJ databases">
        <authorList>
            <person name="Gilroy R."/>
        </authorList>
    </citation>
    <scope>NUCLEOTIDE SEQUENCE</scope>
    <source>
        <strain evidence="1">ChiSjej1B19-5720</strain>
    </source>
</reference>
<evidence type="ECO:0000313" key="1">
    <source>
        <dbReference type="EMBL" id="HJB28904.1"/>
    </source>
</evidence>
<evidence type="ECO:0000313" key="2">
    <source>
        <dbReference type="Proteomes" id="UP000823842"/>
    </source>
</evidence>
<dbReference type="AlphaFoldDB" id="A0A9D2RWV6"/>
<feature type="non-terminal residue" evidence="1">
    <location>
        <position position="1"/>
    </location>
</feature>
<comment type="caution">
    <text evidence="1">The sequence shown here is derived from an EMBL/GenBank/DDBJ whole genome shotgun (WGS) entry which is preliminary data.</text>
</comment>
<proteinExistence type="predicted"/>